<organism evidence="3 4">
    <name type="scientific">Actinidia rufa</name>
    <dbReference type="NCBI Taxonomy" id="165716"/>
    <lineage>
        <taxon>Eukaryota</taxon>
        <taxon>Viridiplantae</taxon>
        <taxon>Streptophyta</taxon>
        <taxon>Embryophyta</taxon>
        <taxon>Tracheophyta</taxon>
        <taxon>Spermatophyta</taxon>
        <taxon>Magnoliopsida</taxon>
        <taxon>eudicotyledons</taxon>
        <taxon>Gunneridae</taxon>
        <taxon>Pentapetalae</taxon>
        <taxon>asterids</taxon>
        <taxon>Ericales</taxon>
        <taxon>Actinidiaceae</taxon>
        <taxon>Actinidia</taxon>
    </lineage>
</organism>
<accession>A0A7J0DHU5</accession>
<evidence type="ECO:0000313" key="2">
    <source>
        <dbReference type="EMBL" id="GFS31297.1"/>
    </source>
</evidence>
<feature type="compositionally biased region" description="Low complexity" evidence="1">
    <location>
        <begin position="74"/>
        <end position="91"/>
    </location>
</feature>
<evidence type="ECO:0000313" key="4">
    <source>
        <dbReference type="Proteomes" id="UP000585474"/>
    </source>
</evidence>
<reference evidence="4" key="1">
    <citation type="submission" date="2019-07" db="EMBL/GenBank/DDBJ databases">
        <title>De Novo Assembly of kiwifruit Actinidia rufa.</title>
        <authorList>
            <person name="Sugita-Konishi S."/>
            <person name="Sato K."/>
            <person name="Mori E."/>
            <person name="Abe Y."/>
            <person name="Kisaki G."/>
            <person name="Hamano K."/>
            <person name="Suezawa K."/>
            <person name="Otani M."/>
            <person name="Fukuda T."/>
            <person name="Manabe T."/>
            <person name="Gomi K."/>
            <person name="Tabuchi M."/>
            <person name="Akimitsu K."/>
            <person name="Kataoka I."/>
        </authorList>
    </citation>
    <scope>NUCLEOTIDE SEQUENCE [LARGE SCALE GENOMIC DNA]</scope>
    <source>
        <strain evidence="4">cv. Fuchu</strain>
        <strain evidence="2">Fuchu</strain>
    </source>
</reference>
<evidence type="ECO:0000313" key="3">
    <source>
        <dbReference type="EMBL" id="GFS35525.1"/>
    </source>
</evidence>
<dbReference type="AlphaFoldDB" id="A0A7J0DHU5"/>
<feature type="region of interest" description="Disordered" evidence="1">
    <location>
        <begin position="46"/>
        <end position="113"/>
    </location>
</feature>
<name>A0A7J0DHU5_9ERIC</name>
<reference evidence="3" key="2">
    <citation type="submission" date="2020-08" db="EMBL/GenBank/DDBJ databases">
        <title>De Novo Assembly of kiwifruit Actinidia rufa.</title>
        <authorList>
            <person name="Sugita-Konishi S."/>
            <person name="Sato K."/>
            <person name="Mori E."/>
            <person name="Abe Y."/>
            <person name="Kisaki G."/>
            <person name="Hamano K."/>
            <person name="Suezawa K."/>
            <person name="Otani M."/>
            <person name="Fukuda T."/>
            <person name="Manabe T."/>
            <person name="Gomi K."/>
            <person name="Tabuchi M."/>
            <person name="Akimitsu K."/>
            <person name="Kataoka I."/>
        </authorList>
    </citation>
    <scope>NUCLEOTIDE SEQUENCE</scope>
    <source>
        <strain evidence="3">Fuchu</strain>
    </source>
</reference>
<keyword evidence="4" id="KW-1185">Reference proteome</keyword>
<dbReference type="Proteomes" id="UP000585474">
    <property type="component" value="Unassembled WGS sequence"/>
</dbReference>
<dbReference type="PROSITE" id="PS51257">
    <property type="entry name" value="PROKAR_LIPOPROTEIN"/>
    <property type="match status" value="1"/>
</dbReference>
<protein>
    <submittedName>
        <fullName evidence="3">Uncharacterized protein</fullName>
    </submittedName>
</protein>
<evidence type="ECO:0000256" key="1">
    <source>
        <dbReference type="SAM" id="MobiDB-lite"/>
    </source>
</evidence>
<comment type="caution">
    <text evidence="3">The sequence shown here is derived from an EMBL/GenBank/DDBJ whole genome shotgun (WGS) entry which is preliminary data.</text>
</comment>
<feature type="compositionally biased region" description="Low complexity" evidence="1">
    <location>
        <begin position="98"/>
        <end position="110"/>
    </location>
</feature>
<proteinExistence type="predicted"/>
<dbReference type="EMBL" id="BJWL01000231">
    <property type="protein sequence ID" value="GFS35525.1"/>
    <property type="molecule type" value="Genomic_DNA"/>
</dbReference>
<sequence length="124" mass="12927">MASGSKEKQPAARKDDIQTMAAIACSCPRVLPGLSPISVNPFSKNQNPLPFPTTPGTNEYLLGGSGNGVSHPKNPITSNGGTGTNNFNPFSRPSQSTLPMNPNLNPNLQPINPPNPQLVGLVAL</sequence>
<gene>
    <name evidence="2" type="ORF">Acr_00g0016640</name>
    <name evidence="3" type="ORF">Acr_00g0040400</name>
</gene>
<dbReference type="EMBL" id="BJWL01000141">
    <property type="protein sequence ID" value="GFS31297.1"/>
    <property type="molecule type" value="Genomic_DNA"/>
</dbReference>